<evidence type="ECO:0000256" key="1">
    <source>
        <dbReference type="ARBA" id="ARBA00022714"/>
    </source>
</evidence>
<dbReference type="GO" id="GO:0051537">
    <property type="term" value="F:2 iron, 2 sulfur cluster binding"/>
    <property type="evidence" value="ECO:0007669"/>
    <property type="project" value="UniProtKB-KW"/>
</dbReference>
<evidence type="ECO:0000256" key="5">
    <source>
        <dbReference type="ARBA" id="ARBA00023284"/>
    </source>
</evidence>
<proteinExistence type="inferred from homology"/>
<dbReference type="GO" id="GO:0046872">
    <property type="term" value="F:metal ion binding"/>
    <property type="evidence" value="ECO:0007669"/>
    <property type="project" value="UniProtKB-KW"/>
</dbReference>
<dbReference type="KEGG" id="mpsy:CEK71_18935"/>
<dbReference type="OrthoDB" id="9804115at2"/>
<dbReference type="InterPro" id="IPR002634">
    <property type="entry name" value="BolA"/>
</dbReference>
<sequence>MTTMKTEDKIRQQLATNPILLYMKGVPENPQCGFSAKTVGILKSTGCQYAYVNVLAAPFIREKLPSISHWPTYPQLFVNGELVGGCDIVEAMANDGSLLPLLNSATPKTEAASDGHLSVADVEQLIKQGISDAQVLVDGEGCDLMLTVISGEFRDLSLVKKQQWVLSTLKDPLASGKLHAVSVKAYTPEEWQESQAQPTGGLLQIQL</sequence>
<evidence type="ECO:0000256" key="2">
    <source>
        <dbReference type="ARBA" id="ARBA00022723"/>
    </source>
</evidence>
<dbReference type="PANTHER" id="PTHR10293">
    <property type="entry name" value="GLUTAREDOXIN FAMILY MEMBER"/>
    <property type="match status" value="1"/>
</dbReference>
<dbReference type="Proteomes" id="UP000197019">
    <property type="component" value="Chromosome"/>
</dbReference>
<dbReference type="Gene3D" id="3.40.30.10">
    <property type="entry name" value="Glutaredoxin"/>
    <property type="match status" value="1"/>
</dbReference>
<protein>
    <submittedName>
        <fullName evidence="8">Monothiol glutaredoxin, Grx4 family</fullName>
    </submittedName>
</protein>
<dbReference type="PANTHER" id="PTHR10293:SF72">
    <property type="entry name" value="MONOTHIOL GLUTAREDOXIN-S14, CHLOROPLASTIC"/>
    <property type="match status" value="1"/>
</dbReference>
<evidence type="ECO:0000256" key="3">
    <source>
        <dbReference type="ARBA" id="ARBA00023004"/>
    </source>
</evidence>
<feature type="domain" description="Glutaredoxin" evidence="7">
    <location>
        <begin position="19"/>
        <end position="83"/>
    </location>
</feature>
<dbReference type="Pfam" id="PF01722">
    <property type="entry name" value="BolA"/>
    <property type="match status" value="1"/>
</dbReference>
<organism evidence="8 9">
    <name type="scientific">Methylovulum psychrotolerans</name>
    <dbReference type="NCBI Taxonomy" id="1704499"/>
    <lineage>
        <taxon>Bacteria</taxon>
        <taxon>Pseudomonadati</taxon>
        <taxon>Pseudomonadota</taxon>
        <taxon>Gammaproteobacteria</taxon>
        <taxon>Methylococcales</taxon>
        <taxon>Methylococcaceae</taxon>
        <taxon>Methylovulum</taxon>
    </lineage>
</organism>
<name>A0A1Z4C5V1_9GAMM</name>
<dbReference type="InterPro" id="IPR036065">
    <property type="entry name" value="BolA-like_sf"/>
</dbReference>
<dbReference type="InterPro" id="IPR033658">
    <property type="entry name" value="GRX_PICOT-like"/>
</dbReference>
<dbReference type="Gene3D" id="3.30.300.90">
    <property type="entry name" value="BolA-like"/>
    <property type="match status" value="1"/>
</dbReference>
<evidence type="ECO:0000313" key="9">
    <source>
        <dbReference type="Proteomes" id="UP000197019"/>
    </source>
</evidence>
<dbReference type="RefSeq" id="WP_088621695.1">
    <property type="nucleotide sequence ID" value="NZ_CP022129.1"/>
</dbReference>
<evidence type="ECO:0000256" key="4">
    <source>
        <dbReference type="ARBA" id="ARBA00023014"/>
    </source>
</evidence>
<dbReference type="EMBL" id="CP022129">
    <property type="protein sequence ID" value="ASF48834.1"/>
    <property type="molecule type" value="Genomic_DNA"/>
</dbReference>
<dbReference type="SUPFAM" id="SSF52833">
    <property type="entry name" value="Thioredoxin-like"/>
    <property type="match status" value="1"/>
</dbReference>
<keyword evidence="5" id="KW-0676">Redox-active center</keyword>
<dbReference type="Pfam" id="PF00462">
    <property type="entry name" value="Glutaredoxin"/>
    <property type="match status" value="1"/>
</dbReference>
<dbReference type="InterPro" id="IPR036249">
    <property type="entry name" value="Thioredoxin-like_sf"/>
</dbReference>
<evidence type="ECO:0000313" key="8">
    <source>
        <dbReference type="EMBL" id="ASF48834.1"/>
    </source>
</evidence>
<evidence type="ECO:0000259" key="7">
    <source>
        <dbReference type="Pfam" id="PF00462"/>
    </source>
</evidence>
<dbReference type="InterPro" id="IPR004480">
    <property type="entry name" value="Monothiol_GRX-rel"/>
</dbReference>
<dbReference type="AlphaFoldDB" id="A0A1Z4C5V1"/>
<dbReference type="NCBIfam" id="TIGR00365">
    <property type="entry name" value="Grx4 family monothiol glutaredoxin"/>
    <property type="match status" value="1"/>
</dbReference>
<reference evidence="8 9" key="1">
    <citation type="submission" date="2017-06" db="EMBL/GenBank/DDBJ databases">
        <title>Genome Sequencing of the methanotroph Methylovulum psychrotolerants str. HV10-M2 isolated from a high-altitude environment.</title>
        <authorList>
            <person name="Mateos-Rivera A."/>
        </authorList>
    </citation>
    <scope>NUCLEOTIDE SEQUENCE [LARGE SCALE GENOMIC DNA]</scope>
    <source>
        <strain evidence="8 9">HV10_M2</strain>
    </source>
</reference>
<keyword evidence="3" id="KW-0408">Iron</keyword>
<dbReference type="SUPFAM" id="SSF82657">
    <property type="entry name" value="BolA-like"/>
    <property type="match status" value="1"/>
</dbReference>
<keyword evidence="2" id="KW-0479">Metal-binding</keyword>
<keyword evidence="1" id="KW-0001">2Fe-2S</keyword>
<keyword evidence="4" id="KW-0411">Iron-sulfur</keyword>
<keyword evidence="9" id="KW-1185">Reference proteome</keyword>
<comment type="similarity">
    <text evidence="6">Belongs to the BolA/IbaG family.</text>
</comment>
<dbReference type="CDD" id="cd03028">
    <property type="entry name" value="GRX_PICOT_like"/>
    <property type="match status" value="1"/>
</dbReference>
<dbReference type="PROSITE" id="PS51354">
    <property type="entry name" value="GLUTAREDOXIN_2"/>
    <property type="match status" value="1"/>
</dbReference>
<gene>
    <name evidence="8" type="primary">grxD</name>
    <name evidence="8" type="ORF">CEK71_18935</name>
</gene>
<dbReference type="InterPro" id="IPR002109">
    <property type="entry name" value="Glutaredoxin"/>
</dbReference>
<accession>A0A1Z4C5V1</accession>
<evidence type="ECO:0000256" key="6">
    <source>
        <dbReference type="RuleBase" id="RU003860"/>
    </source>
</evidence>